<evidence type="ECO:0000256" key="7">
    <source>
        <dbReference type="ARBA" id="ARBA00047899"/>
    </source>
</evidence>
<feature type="domain" description="PASTA" evidence="13">
    <location>
        <begin position="364"/>
        <end position="430"/>
    </location>
</feature>
<keyword evidence="2" id="KW-0723">Serine/threonine-protein kinase</keyword>
<evidence type="ECO:0000256" key="6">
    <source>
        <dbReference type="ARBA" id="ARBA00022840"/>
    </source>
</evidence>
<organism evidence="14 15">
    <name type="scientific">Pseudoclavibacter caeni</name>
    <dbReference type="NCBI Taxonomy" id="908846"/>
    <lineage>
        <taxon>Bacteria</taxon>
        <taxon>Bacillati</taxon>
        <taxon>Actinomycetota</taxon>
        <taxon>Actinomycetes</taxon>
        <taxon>Micrococcales</taxon>
        <taxon>Microbacteriaceae</taxon>
        <taxon>Pseudoclavibacter</taxon>
    </lineage>
</organism>
<keyword evidence="4 9" id="KW-0547">Nucleotide-binding</keyword>
<keyword evidence="5 14" id="KW-0418">Kinase</keyword>
<proteinExistence type="predicted"/>
<feature type="transmembrane region" description="Helical" evidence="11">
    <location>
        <begin position="335"/>
        <end position="355"/>
    </location>
</feature>
<gene>
    <name evidence="14" type="primary">pknB</name>
    <name evidence="14" type="ORF">F8O02_01150</name>
</gene>
<dbReference type="OrthoDB" id="9762169at2"/>
<evidence type="ECO:0000256" key="4">
    <source>
        <dbReference type="ARBA" id="ARBA00022741"/>
    </source>
</evidence>
<dbReference type="Gene3D" id="3.30.10.20">
    <property type="match status" value="3"/>
</dbReference>
<dbReference type="PROSITE" id="PS51178">
    <property type="entry name" value="PASTA"/>
    <property type="match status" value="2"/>
</dbReference>
<evidence type="ECO:0000256" key="3">
    <source>
        <dbReference type="ARBA" id="ARBA00022679"/>
    </source>
</evidence>
<dbReference type="Pfam" id="PF00069">
    <property type="entry name" value="Pkinase"/>
    <property type="match status" value="1"/>
</dbReference>
<dbReference type="InterPro" id="IPR005543">
    <property type="entry name" value="PASTA_dom"/>
</dbReference>
<evidence type="ECO:0000313" key="15">
    <source>
        <dbReference type="Proteomes" id="UP000481339"/>
    </source>
</evidence>
<dbReference type="FunFam" id="1.10.510.10:FF:000021">
    <property type="entry name" value="Serine/threonine protein kinase"/>
    <property type="match status" value="1"/>
</dbReference>
<keyword evidence="6 9" id="KW-0067">ATP-binding</keyword>
<dbReference type="RefSeq" id="WP_158035345.1">
    <property type="nucleotide sequence ID" value="NZ_BAAAZV010000006.1"/>
</dbReference>
<evidence type="ECO:0000256" key="10">
    <source>
        <dbReference type="SAM" id="MobiDB-lite"/>
    </source>
</evidence>
<dbReference type="PROSITE" id="PS50011">
    <property type="entry name" value="PROTEIN_KINASE_DOM"/>
    <property type="match status" value="1"/>
</dbReference>
<dbReference type="InterPro" id="IPR017441">
    <property type="entry name" value="Protein_kinase_ATP_BS"/>
</dbReference>
<evidence type="ECO:0000256" key="2">
    <source>
        <dbReference type="ARBA" id="ARBA00022527"/>
    </source>
</evidence>
<evidence type="ECO:0000259" key="12">
    <source>
        <dbReference type="PROSITE" id="PS50011"/>
    </source>
</evidence>
<name>A0A7C8BP60_9MICO</name>
<keyword evidence="15" id="KW-1185">Reference proteome</keyword>
<dbReference type="NCBIfam" id="NF033483">
    <property type="entry name" value="PknB_PASTA_kin"/>
    <property type="match status" value="1"/>
</dbReference>
<dbReference type="AlphaFoldDB" id="A0A7C8BP60"/>
<evidence type="ECO:0000256" key="1">
    <source>
        <dbReference type="ARBA" id="ARBA00012513"/>
    </source>
</evidence>
<keyword evidence="3" id="KW-0808">Transferase</keyword>
<feature type="region of interest" description="Disordered" evidence="10">
    <location>
        <begin position="574"/>
        <end position="595"/>
    </location>
</feature>
<reference evidence="14 15" key="1">
    <citation type="submission" date="2019-09" db="EMBL/GenBank/DDBJ databases">
        <title>Phylogeny of genus Pseudoclavibacter and closely related genus.</title>
        <authorList>
            <person name="Li Y."/>
        </authorList>
    </citation>
    <scope>NUCLEOTIDE SEQUENCE [LARGE SCALE GENOMIC DNA]</scope>
    <source>
        <strain evidence="14 15">JCM 16921</strain>
    </source>
</reference>
<dbReference type="GO" id="GO:0005524">
    <property type="term" value="F:ATP binding"/>
    <property type="evidence" value="ECO:0007669"/>
    <property type="project" value="UniProtKB-UniRule"/>
</dbReference>
<dbReference type="GO" id="GO:0004674">
    <property type="term" value="F:protein serine/threonine kinase activity"/>
    <property type="evidence" value="ECO:0007669"/>
    <property type="project" value="UniProtKB-KW"/>
</dbReference>
<keyword evidence="11" id="KW-0812">Transmembrane</keyword>
<dbReference type="FunFam" id="3.30.200.20:FF:000035">
    <property type="entry name" value="Serine/threonine protein kinase Stk1"/>
    <property type="match status" value="1"/>
</dbReference>
<feature type="binding site" evidence="9">
    <location>
        <position position="40"/>
    </location>
    <ligand>
        <name>ATP</name>
        <dbReference type="ChEBI" id="CHEBI:30616"/>
    </ligand>
</feature>
<evidence type="ECO:0000256" key="11">
    <source>
        <dbReference type="SAM" id="Phobius"/>
    </source>
</evidence>
<dbReference type="SMART" id="SM00220">
    <property type="entry name" value="S_TKc"/>
    <property type="match status" value="1"/>
</dbReference>
<dbReference type="PANTHER" id="PTHR43289">
    <property type="entry name" value="MITOGEN-ACTIVATED PROTEIN KINASE KINASE KINASE 20-RELATED"/>
    <property type="match status" value="1"/>
</dbReference>
<comment type="catalytic activity">
    <reaction evidence="7">
        <text>L-threonyl-[protein] + ATP = O-phospho-L-threonyl-[protein] + ADP + H(+)</text>
        <dbReference type="Rhea" id="RHEA:46608"/>
        <dbReference type="Rhea" id="RHEA-COMP:11060"/>
        <dbReference type="Rhea" id="RHEA-COMP:11605"/>
        <dbReference type="ChEBI" id="CHEBI:15378"/>
        <dbReference type="ChEBI" id="CHEBI:30013"/>
        <dbReference type="ChEBI" id="CHEBI:30616"/>
        <dbReference type="ChEBI" id="CHEBI:61977"/>
        <dbReference type="ChEBI" id="CHEBI:456216"/>
        <dbReference type="EC" id="2.7.11.1"/>
    </reaction>
</comment>
<dbReference type="InterPro" id="IPR000719">
    <property type="entry name" value="Prot_kinase_dom"/>
</dbReference>
<evidence type="ECO:0000256" key="9">
    <source>
        <dbReference type="PROSITE-ProRule" id="PRU10141"/>
    </source>
</evidence>
<dbReference type="Pfam" id="PF03793">
    <property type="entry name" value="PASTA"/>
    <property type="match status" value="2"/>
</dbReference>
<dbReference type="InterPro" id="IPR011009">
    <property type="entry name" value="Kinase-like_dom_sf"/>
</dbReference>
<dbReference type="Proteomes" id="UP000481339">
    <property type="component" value="Unassembled WGS sequence"/>
</dbReference>
<dbReference type="Gene3D" id="3.30.200.20">
    <property type="entry name" value="Phosphorylase Kinase, domain 1"/>
    <property type="match status" value="1"/>
</dbReference>
<evidence type="ECO:0000256" key="5">
    <source>
        <dbReference type="ARBA" id="ARBA00022777"/>
    </source>
</evidence>
<dbReference type="CDD" id="cd06577">
    <property type="entry name" value="PASTA_pknB"/>
    <property type="match status" value="2"/>
</dbReference>
<comment type="catalytic activity">
    <reaction evidence="8">
        <text>L-seryl-[protein] + ATP = O-phospho-L-seryl-[protein] + ADP + H(+)</text>
        <dbReference type="Rhea" id="RHEA:17989"/>
        <dbReference type="Rhea" id="RHEA-COMP:9863"/>
        <dbReference type="Rhea" id="RHEA-COMP:11604"/>
        <dbReference type="ChEBI" id="CHEBI:15378"/>
        <dbReference type="ChEBI" id="CHEBI:29999"/>
        <dbReference type="ChEBI" id="CHEBI:30616"/>
        <dbReference type="ChEBI" id="CHEBI:83421"/>
        <dbReference type="ChEBI" id="CHEBI:456216"/>
        <dbReference type="EC" id="2.7.11.1"/>
    </reaction>
</comment>
<dbReference type="SUPFAM" id="SSF56112">
    <property type="entry name" value="Protein kinase-like (PK-like)"/>
    <property type="match status" value="1"/>
</dbReference>
<dbReference type="PROSITE" id="PS00107">
    <property type="entry name" value="PROTEIN_KINASE_ATP"/>
    <property type="match status" value="1"/>
</dbReference>
<dbReference type="PROSITE" id="PS00108">
    <property type="entry name" value="PROTEIN_KINASE_ST"/>
    <property type="match status" value="1"/>
</dbReference>
<dbReference type="EC" id="2.7.11.1" evidence="1"/>
<dbReference type="SMART" id="SM00740">
    <property type="entry name" value="PASTA"/>
    <property type="match status" value="3"/>
</dbReference>
<sequence>MSEQPLLSGRYRVGRLIGHGGMGDVYLGTDTRLGRTVAIKLLRPQLADDPVFQKRFHNETTAAARMISPYIVRTYDAGQDLIAGGPNARPQEVPFLVMEYVEGESLKERLARGPIPRADALRITDQILRALEYSHRAGIIHRDIKPGNIMITPTGDAKVMDFGVARAISESEGTVAQTGSVVGTALYFAPEQARGERVDGRSDLYSVGVILYEMLVGRVPFKGDSPASIAYQHVNATPPTPSSLNDDLHADDDRVILSALAKDPARRYQTAEDFRADVDRLARGLPSQGPTFDAASTVILDDSPIDDALDLDPDDDDPSSRLINRELHRGGVGTIWGIVIGIGVLGLIAVLWLALLQPRFSGPSAAQVAVPNLSGATYETAEQQLQDRGLNATKVEEANSDVTPGRVIETDPPAGELADVGSTVTVRISSGAPTVNVPDVSGLTEDDARQKIEDAGLTVGGTTRQINGDVALDHVISSDPVAQSEVRTGTSISLVISNGRVVVPDDLVGKPINDAIEELRQAGLSSRAQAVPRCQASGGYTVQYTKPTPGTEFAANDNTKIILYYYMADASKCARPTPTPTPSSAPASEAPSTGQ</sequence>
<feature type="domain" description="PASTA" evidence="13">
    <location>
        <begin position="431"/>
        <end position="498"/>
    </location>
</feature>
<dbReference type="CDD" id="cd14014">
    <property type="entry name" value="STKc_PknB_like"/>
    <property type="match status" value="1"/>
</dbReference>
<keyword evidence="11" id="KW-0472">Membrane</keyword>
<dbReference type="EMBL" id="WBKA01000001">
    <property type="protein sequence ID" value="KAB1633567.1"/>
    <property type="molecule type" value="Genomic_DNA"/>
</dbReference>
<protein>
    <recommendedName>
        <fullName evidence="1">non-specific serine/threonine protein kinase</fullName>
        <ecNumber evidence="1">2.7.11.1</ecNumber>
    </recommendedName>
</protein>
<dbReference type="InterPro" id="IPR008271">
    <property type="entry name" value="Ser/Thr_kinase_AS"/>
</dbReference>
<dbReference type="GO" id="GO:0045717">
    <property type="term" value="P:negative regulation of fatty acid biosynthetic process"/>
    <property type="evidence" value="ECO:0007669"/>
    <property type="project" value="UniProtKB-ARBA"/>
</dbReference>
<keyword evidence="11" id="KW-1133">Transmembrane helix</keyword>
<comment type="caution">
    <text evidence="14">The sequence shown here is derived from an EMBL/GenBank/DDBJ whole genome shotgun (WGS) entry which is preliminary data.</text>
</comment>
<feature type="compositionally biased region" description="Low complexity" evidence="10">
    <location>
        <begin position="584"/>
        <end position="595"/>
    </location>
</feature>
<feature type="domain" description="Protein kinase" evidence="12">
    <location>
        <begin position="11"/>
        <end position="281"/>
    </location>
</feature>
<evidence type="ECO:0000313" key="14">
    <source>
        <dbReference type="EMBL" id="KAB1633567.1"/>
    </source>
</evidence>
<dbReference type="Gene3D" id="1.10.510.10">
    <property type="entry name" value="Transferase(Phosphotransferase) domain 1"/>
    <property type="match status" value="1"/>
</dbReference>
<evidence type="ECO:0000256" key="8">
    <source>
        <dbReference type="ARBA" id="ARBA00048679"/>
    </source>
</evidence>
<evidence type="ECO:0000259" key="13">
    <source>
        <dbReference type="PROSITE" id="PS51178"/>
    </source>
</evidence>
<accession>A0A7C8BP60</accession>
<dbReference type="PANTHER" id="PTHR43289:SF34">
    <property type="entry name" value="SERINE_THREONINE-PROTEIN KINASE YBDM-RELATED"/>
    <property type="match status" value="1"/>
</dbReference>